<evidence type="ECO:0000256" key="2">
    <source>
        <dbReference type="ARBA" id="ARBA00022771"/>
    </source>
</evidence>
<accession>A0ABW8KF19</accession>
<gene>
    <name evidence="5" type="ORF">ISP14_00760</name>
</gene>
<name>A0ABW8KF19_9GAMM</name>
<evidence type="ECO:0000256" key="1">
    <source>
        <dbReference type="ARBA" id="ARBA00022723"/>
    </source>
</evidence>
<dbReference type="PROSITE" id="PS50178">
    <property type="entry name" value="ZF_FYVE"/>
    <property type="match status" value="1"/>
</dbReference>
<keyword evidence="6" id="KW-1185">Reference proteome</keyword>
<dbReference type="InterPro" id="IPR011011">
    <property type="entry name" value="Znf_FYVE_PHD"/>
</dbReference>
<keyword evidence="1" id="KW-0479">Metal-binding</keyword>
<dbReference type="InterPro" id="IPR052113">
    <property type="entry name" value="FYVE-type_Zinc_Finger"/>
</dbReference>
<dbReference type="Proteomes" id="UP001620397">
    <property type="component" value="Unassembled WGS sequence"/>
</dbReference>
<evidence type="ECO:0000256" key="3">
    <source>
        <dbReference type="ARBA" id="ARBA00022833"/>
    </source>
</evidence>
<evidence type="ECO:0000259" key="4">
    <source>
        <dbReference type="PROSITE" id="PS50178"/>
    </source>
</evidence>
<dbReference type="InterPro" id="IPR000306">
    <property type="entry name" value="Znf_FYVE"/>
</dbReference>
<dbReference type="PANTHER" id="PTHR39490:SF8">
    <property type="entry name" value="ZINC FINGER FYVE DOMAIN-CONTAINING PROTEIN 21"/>
    <property type="match status" value="1"/>
</dbReference>
<dbReference type="Pfam" id="PF01363">
    <property type="entry name" value="FYVE"/>
    <property type="match status" value="1"/>
</dbReference>
<dbReference type="RefSeq" id="WP_404535166.1">
    <property type="nucleotide sequence ID" value="NZ_JADIKL010000001.1"/>
</dbReference>
<keyword evidence="3" id="KW-0862">Zinc</keyword>
<comment type="caution">
    <text evidence="5">The sequence shown here is derived from an EMBL/GenBank/DDBJ whole genome shotgun (WGS) entry which is preliminary data.</text>
</comment>
<dbReference type="EMBL" id="JADIKL010000001">
    <property type="protein sequence ID" value="MFK2929309.1"/>
    <property type="molecule type" value="Genomic_DNA"/>
</dbReference>
<dbReference type="SUPFAM" id="SSF57903">
    <property type="entry name" value="FYVE/PHD zinc finger"/>
    <property type="match status" value="1"/>
</dbReference>
<dbReference type="SMART" id="SM00064">
    <property type="entry name" value="FYVE"/>
    <property type="match status" value="1"/>
</dbReference>
<proteinExistence type="predicted"/>
<organism evidence="5 6">
    <name type="scientific">Dyella agri</name>
    <dbReference type="NCBI Taxonomy" id="1926869"/>
    <lineage>
        <taxon>Bacteria</taxon>
        <taxon>Pseudomonadati</taxon>
        <taxon>Pseudomonadota</taxon>
        <taxon>Gammaproteobacteria</taxon>
        <taxon>Lysobacterales</taxon>
        <taxon>Rhodanobacteraceae</taxon>
        <taxon>Dyella</taxon>
    </lineage>
</organism>
<dbReference type="InterPro" id="IPR013083">
    <property type="entry name" value="Znf_RING/FYVE/PHD"/>
</dbReference>
<dbReference type="InterPro" id="IPR017455">
    <property type="entry name" value="Znf_FYVE-rel"/>
</dbReference>
<evidence type="ECO:0000313" key="5">
    <source>
        <dbReference type="EMBL" id="MFK2929309.1"/>
    </source>
</evidence>
<evidence type="ECO:0000313" key="6">
    <source>
        <dbReference type="Proteomes" id="UP001620397"/>
    </source>
</evidence>
<feature type="domain" description="FYVE-type" evidence="4">
    <location>
        <begin position="227"/>
        <end position="297"/>
    </location>
</feature>
<reference evidence="5 6" key="1">
    <citation type="submission" date="2020-10" db="EMBL/GenBank/DDBJ databases">
        <title>Phylogeny of dyella-like bacteria.</title>
        <authorList>
            <person name="Fu J."/>
        </authorList>
    </citation>
    <scope>NUCLEOTIDE SEQUENCE [LARGE SCALE GENOMIC DNA]</scope>
    <source>
        <strain evidence="5 6">DKC-1</strain>
    </source>
</reference>
<dbReference type="Gene3D" id="3.30.40.10">
    <property type="entry name" value="Zinc/RING finger domain, C3HC4 (zinc finger)"/>
    <property type="match status" value="1"/>
</dbReference>
<dbReference type="PANTHER" id="PTHR39490">
    <property type="entry name" value="ARRESTIN DOMAIN-CONTAINING PROTEIN D"/>
    <property type="match status" value="1"/>
</dbReference>
<sequence length="298" mass="32497">MDWNAYQIFRAGILNGSTPESYAGSLMLSGTTFDNHTDLSIKGEERDNVLANFTNDMDDGSDFVWLGRGRIRGHFGMTTGGHPALKGHQEIYSAGEVHNGSVVFKSGHFHPARENAIGFMIDMVDTSCNGLLGLARDTMVADIARLPMVIYRSETATYRTTLDQINAPVVPMAPVVATTSTRSAPRAIGGKPVGGGMASSSVVSISRAPVITVLDNGASRRKQWQPDSANPNCHECGKAFTFTKRRHHCRRCGHVVCGDCSQTRRYVRFPSNSRNVDEENTSRDQVRVCDGCTAVRDI</sequence>
<protein>
    <submittedName>
        <fullName evidence="5">FYVE zinc finger domain-containing protein</fullName>
    </submittedName>
</protein>
<keyword evidence="2" id="KW-0863">Zinc-finger</keyword>